<accession>A0ABS1M8C6</accession>
<evidence type="ECO:0000313" key="2">
    <source>
        <dbReference type="EMBL" id="MBL1076846.1"/>
    </source>
</evidence>
<gene>
    <name evidence="2" type="ORF">JK358_20830</name>
</gene>
<dbReference type="SUPFAM" id="SSF53474">
    <property type="entry name" value="alpha/beta-Hydrolases"/>
    <property type="match status" value="1"/>
</dbReference>
<keyword evidence="3" id="KW-1185">Reference proteome</keyword>
<reference evidence="2 3" key="1">
    <citation type="submission" date="2021-01" db="EMBL/GenBank/DDBJ databases">
        <title>WGS of actinomycetes isolated from Thailand.</title>
        <authorList>
            <person name="Thawai C."/>
        </authorList>
    </citation>
    <scope>NUCLEOTIDE SEQUENCE [LARGE SCALE GENOMIC DNA]</scope>
    <source>
        <strain evidence="2 3">LPG 2</strain>
    </source>
</reference>
<evidence type="ECO:0000259" key="1">
    <source>
        <dbReference type="Pfam" id="PF12697"/>
    </source>
</evidence>
<dbReference type="RefSeq" id="WP_201949372.1">
    <property type="nucleotide sequence ID" value="NZ_JAERRJ010000007.1"/>
</dbReference>
<comment type="caution">
    <text evidence="2">The sequence shown here is derived from an EMBL/GenBank/DDBJ whole genome shotgun (WGS) entry which is preliminary data.</text>
</comment>
<dbReference type="EMBL" id="JAERRJ010000007">
    <property type="protein sequence ID" value="MBL1076846.1"/>
    <property type="molecule type" value="Genomic_DNA"/>
</dbReference>
<dbReference type="PANTHER" id="PTHR37017:SF11">
    <property type="entry name" value="ESTERASE_LIPASE_THIOESTERASE DOMAIN-CONTAINING PROTEIN"/>
    <property type="match status" value="1"/>
</dbReference>
<dbReference type="PANTHER" id="PTHR37017">
    <property type="entry name" value="AB HYDROLASE-1 DOMAIN-CONTAINING PROTEIN-RELATED"/>
    <property type="match status" value="1"/>
</dbReference>
<dbReference type="Proteomes" id="UP000602198">
    <property type="component" value="Unassembled WGS sequence"/>
</dbReference>
<dbReference type="Gene3D" id="3.40.50.1820">
    <property type="entry name" value="alpha/beta hydrolase"/>
    <property type="match status" value="1"/>
</dbReference>
<proteinExistence type="predicted"/>
<protein>
    <submittedName>
        <fullName evidence="2">Alpha/beta hydrolase</fullName>
    </submittedName>
</protein>
<dbReference type="GO" id="GO:0016787">
    <property type="term" value="F:hydrolase activity"/>
    <property type="evidence" value="ECO:0007669"/>
    <property type="project" value="UniProtKB-KW"/>
</dbReference>
<feature type="domain" description="AB hydrolase-1" evidence="1">
    <location>
        <begin position="6"/>
        <end position="227"/>
    </location>
</feature>
<organism evidence="2 3">
    <name type="scientific">Nocardia acididurans</name>
    <dbReference type="NCBI Taxonomy" id="2802282"/>
    <lineage>
        <taxon>Bacteria</taxon>
        <taxon>Bacillati</taxon>
        <taxon>Actinomycetota</taxon>
        <taxon>Actinomycetes</taxon>
        <taxon>Mycobacteriales</taxon>
        <taxon>Nocardiaceae</taxon>
        <taxon>Nocardia</taxon>
    </lineage>
</organism>
<keyword evidence="2" id="KW-0378">Hydrolase</keyword>
<evidence type="ECO:0000313" key="3">
    <source>
        <dbReference type="Proteomes" id="UP000602198"/>
    </source>
</evidence>
<dbReference type="Pfam" id="PF12697">
    <property type="entry name" value="Abhydrolase_6"/>
    <property type="match status" value="1"/>
</dbReference>
<dbReference type="InterPro" id="IPR052897">
    <property type="entry name" value="Sec-Metab_Biosynth_Hydrolase"/>
</dbReference>
<name>A0ABS1M8C6_9NOCA</name>
<dbReference type="InterPro" id="IPR029058">
    <property type="entry name" value="AB_hydrolase_fold"/>
</dbReference>
<sequence>MITPTIVLVHGAFADSSSWNGVIEQLRAQGFSVVAAANPLRGLDSDAAYIASVLDSIEGPIVLAGHSYGGSVISVAAASKSTVTALVYIAAFIPAEGESALELTDRFPGSTLGPTTRSTSYPLPDGGTGTELHIHQDEYPRQFAADVPAPAAELMAITQRPVAIDALRQPATAAAWRTIPSYALLTTDDKNIPVESQRFMAERAGAQTVEVAASHAVAVSQPTPVADLIALAAKA</sequence>
<dbReference type="InterPro" id="IPR000073">
    <property type="entry name" value="AB_hydrolase_1"/>
</dbReference>